<evidence type="ECO:0000313" key="1">
    <source>
        <dbReference type="EMBL" id="MFC5270810.1"/>
    </source>
</evidence>
<dbReference type="EMBL" id="JBHSKT010000004">
    <property type="protein sequence ID" value="MFC5270810.1"/>
    <property type="molecule type" value="Genomic_DNA"/>
</dbReference>
<evidence type="ECO:0000313" key="2">
    <source>
        <dbReference type="Proteomes" id="UP001596161"/>
    </source>
</evidence>
<accession>A0ABW0ECM7</accession>
<reference evidence="2" key="1">
    <citation type="journal article" date="2019" name="Int. J. Syst. Evol. Microbiol.">
        <title>The Global Catalogue of Microorganisms (GCM) 10K type strain sequencing project: providing services to taxonomists for standard genome sequencing and annotation.</title>
        <authorList>
            <consortium name="The Broad Institute Genomics Platform"/>
            <consortium name="The Broad Institute Genome Sequencing Center for Infectious Disease"/>
            <person name="Wu L."/>
            <person name="Ma J."/>
        </authorList>
    </citation>
    <scope>NUCLEOTIDE SEQUENCE [LARGE SCALE GENOMIC DNA]</scope>
    <source>
        <strain evidence="2">KACC 12602</strain>
    </source>
</reference>
<dbReference type="RefSeq" id="WP_378017175.1">
    <property type="nucleotide sequence ID" value="NZ_JBHSKT010000004.1"/>
</dbReference>
<comment type="caution">
    <text evidence="1">The sequence shown here is derived from an EMBL/GenBank/DDBJ whole genome shotgun (WGS) entry which is preliminary data.</text>
</comment>
<organism evidence="1 2">
    <name type="scientific">Adhaeribacter terreus</name>
    <dbReference type="NCBI Taxonomy" id="529703"/>
    <lineage>
        <taxon>Bacteria</taxon>
        <taxon>Pseudomonadati</taxon>
        <taxon>Bacteroidota</taxon>
        <taxon>Cytophagia</taxon>
        <taxon>Cytophagales</taxon>
        <taxon>Hymenobacteraceae</taxon>
        <taxon>Adhaeribacter</taxon>
    </lineage>
</organism>
<protein>
    <submittedName>
        <fullName evidence="1">Uncharacterized protein</fullName>
    </submittedName>
</protein>
<dbReference type="Proteomes" id="UP001596161">
    <property type="component" value="Unassembled WGS sequence"/>
</dbReference>
<name>A0ABW0ECM7_9BACT</name>
<keyword evidence="2" id="KW-1185">Reference proteome</keyword>
<dbReference type="PROSITE" id="PS51257">
    <property type="entry name" value="PROKAR_LIPOPROTEIN"/>
    <property type="match status" value="1"/>
</dbReference>
<gene>
    <name evidence="1" type="ORF">ACFPIB_09330</name>
</gene>
<sequence>MKRFLPFAFGLLLTSCVSPYNISKITPAEEDTNWAWGREFMHKTMDSVVVKIAYETNDRNNAIFNVEIENNSSRPVLVAPERFWSNMSGANLPKDIIQLQKAVDPESYYLDLAKQRSRQEAEEMNTAINHVTLSLVETASAVASIADGETPEEREERQMARAESEQNREIDLYRLENKRISLNDRKRFLDQTILRKSTLPPNSVIYGEVYFQRHDLATSYEINIPINDKLLKFHFKQSIVKP</sequence>
<proteinExistence type="predicted"/>